<reference evidence="2 3" key="1">
    <citation type="submission" date="2018-07" db="EMBL/GenBank/DDBJ databases">
        <title>Genomic Encyclopedia of Type Strains, Phase III (KMG-III): the genomes of soil and plant-associated and newly described type strains.</title>
        <authorList>
            <person name="Whitman W."/>
        </authorList>
    </citation>
    <scope>NUCLEOTIDE SEQUENCE [LARGE SCALE GENOMIC DNA]</scope>
    <source>
        <strain evidence="2 3">CECT 7506</strain>
    </source>
</reference>
<dbReference type="InterPro" id="IPR010982">
    <property type="entry name" value="Lambda_DNA-bd_dom_sf"/>
</dbReference>
<evidence type="ECO:0000313" key="3">
    <source>
        <dbReference type="Proteomes" id="UP000252415"/>
    </source>
</evidence>
<dbReference type="Proteomes" id="UP000252415">
    <property type="component" value="Unassembled WGS sequence"/>
</dbReference>
<dbReference type="EMBL" id="QPJD01000020">
    <property type="protein sequence ID" value="RCW41883.1"/>
    <property type="molecule type" value="Genomic_DNA"/>
</dbReference>
<dbReference type="CDD" id="cd00093">
    <property type="entry name" value="HTH_XRE"/>
    <property type="match status" value="1"/>
</dbReference>
<dbReference type="Gene3D" id="1.10.260.40">
    <property type="entry name" value="lambda repressor-like DNA-binding domains"/>
    <property type="match status" value="1"/>
</dbReference>
<keyword evidence="3" id="KW-1185">Reference proteome</keyword>
<organism evidence="2 3">
    <name type="scientific">Paenibacillus prosopidis</name>
    <dbReference type="NCBI Taxonomy" id="630520"/>
    <lineage>
        <taxon>Bacteria</taxon>
        <taxon>Bacillati</taxon>
        <taxon>Bacillota</taxon>
        <taxon>Bacilli</taxon>
        <taxon>Bacillales</taxon>
        <taxon>Paenibacillaceae</taxon>
        <taxon>Paenibacillus</taxon>
    </lineage>
</organism>
<feature type="domain" description="HTH cro/C1-type" evidence="1">
    <location>
        <begin position="8"/>
        <end position="52"/>
    </location>
</feature>
<dbReference type="SMART" id="SM00530">
    <property type="entry name" value="HTH_XRE"/>
    <property type="match status" value="1"/>
</dbReference>
<evidence type="ECO:0000259" key="1">
    <source>
        <dbReference type="PROSITE" id="PS50943"/>
    </source>
</evidence>
<dbReference type="InterPro" id="IPR001387">
    <property type="entry name" value="Cro/C1-type_HTH"/>
</dbReference>
<dbReference type="AlphaFoldDB" id="A0A368VPP3"/>
<dbReference type="PROSITE" id="PS50943">
    <property type="entry name" value="HTH_CROC1"/>
    <property type="match status" value="1"/>
</dbReference>
<dbReference type="Pfam" id="PF13560">
    <property type="entry name" value="HTH_31"/>
    <property type="match status" value="1"/>
</dbReference>
<dbReference type="SUPFAM" id="SSF47413">
    <property type="entry name" value="lambda repressor-like DNA-binding domains"/>
    <property type="match status" value="1"/>
</dbReference>
<sequence>MSSFGQQLRQVRQQKGFELNEFAKELGVSPVYLNNLETGKTQTIQLEVLSRLQNELYMIIDDDEGIDDQTAIRIDRISSMLHDLYKLNQPAAEYLMAVVEQGIEVFVLRSTDIH</sequence>
<comment type="caution">
    <text evidence="2">The sequence shown here is derived from an EMBL/GenBank/DDBJ whole genome shotgun (WGS) entry which is preliminary data.</text>
</comment>
<name>A0A368VPP3_9BACL</name>
<accession>A0A368VPP3</accession>
<gene>
    <name evidence="2" type="ORF">DFP97_12017</name>
</gene>
<proteinExistence type="predicted"/>
<dbReference type="GO" id="GO:0003677">
    <property type="term" value="F:DNA binding"/>
    <property type="evidence" value="ECO:0007669"/>
    <property type="project" value="InterPro"/>
</dbReference>
<protein>
    <submittedName>
        <fullName evidence="2">Helix-turn-helix protein</fullName>
    </submittedName>
</protein>
<evidence type="ECO:0000313" key="2">
    <source>
        <dbReference type="EMBL" id="RCW41883.1"/>
    </source>
</evidence>